<proteinExistence type="predicted"/>
<sequence>MQAQPLDFRLQDRHNEGAISTDRVPLAMLRTFAADVDDLLKGTQGEIDTSQLDVAVFKGSLGIRTAPLADPALLRDLRHLAHSDRLDDLDSKRRKVIERWQKAARSNPRLVYRIEASGLDGAVVINAETDFHADDADQWVRVERYLQGEIFELGGQGKANAHIRLPDGTKLVVESDREVFRNDKVNRLYKPAMARITAEYNVVTRQYRNARLLSFEEHQQTLDEQQLQLLIQRGANAWKDVPKASEWVDLMRGNDA</sequence>
<dbReference type="EMBL" id="MLJW01000505">
    <property type="protein sequence ID" value="OIQ86026.1"/>
    <property type="molecule type" value="Genomic_DNA"/>
</dbReference>
<dbReference type="AlphaFoldDB" id="A0A1J5QRM7"/>
<evidence type="ECO:0000313" key="1">
    <source>
        <dbReference type="EMBL" id="OIQ86026.1"/>
    </source>
</evidence>
<name>A0A1J5QRM7_9ZZZZ</name>
<gene>
    <name evidence="1" type="ORF">GALL_321240</name>
</gene>
<accession>A0A1J5QRM7</accession>
<protein>
    <submittedName>
        <fullName evidence="1">Uncharacterized protein</fullName>
    </submittedName>
</protein>
<reference evidence="1" key="1">
    <citation type="submission" date="2016-10" db="EMBL/GenBank/DDBJ databases">
        <title>Sequence of Gallionella enrichment culture.</title>
        <authorList>
            <person name="Poehlein A."/>
            <person name="Muehling M."/>
            <person name="Daniel R."/>
        </authorList>
    </citation>
    <scope>NUCLEOTIDE SEQUENCE</scope>
</reference>
<organism evidence="1">
    <name type="scientific">mine drainage metagenome</name>
    <dbReference type="NCBI Taxonomy" id="410659"/>
    <lineage>
        <taxon>unclassified sequences</taxon>
        <taxon>metagenomes</taxon>
        <taxon>ecological metagenomes</taxon>
    </lineage>
</organism>
<comment type="caution">
    <text evidence="1">The sequence shown here is derived from an EMBL/GenBank/DDBJ whole genome shotgun (WGS) entry which is preliminary data.</text>
</comment>